<accession>A0A7J8XYZ2</accession>
<comment type="caution">
    <text evidence="2">The sequence shown here is derived from an EMBL/GenBank/DDBJ whole genome shotgun (WGS) entry which is preliminary data.</text>
</comment>
<feature type="non-terminal residue" evidence="2">
    <location>
        <position position="1"/>
    </location>
</feature>
<sequence>NFIHYILRGLLGWKHVLLLPGVKCKQNGEWILGYNHYLGSISIFEAEICGYLMVFPFFRKRGTRMCRYTWIAWNSLKFCRLATWLVCPQS</sequence>
<keyword evidence="1" id="KW-0472">Membrane</keyword>
<evidence type="ECO:0000256" key="1">
    <source>
        <dbReference type="SAM" id="Phobius"/>
    </source>
</evidence>
<keyword evidence="1" id="KW-0812">Transmembrane</keyword>
<keyword evidence="3" id="KW-1185">Reference proteome</keyword>
<dbReference type="AlphaFoldDB" id="A0A7J8XYZ2"/>
<organism evidence="2 3">
    <name type="scientific">Gossypium aridum</name>
    <name type="common">American cotton</name>
    <name type="synonym">Erioxylum aridum</name>
    <dbReference type="NCBI Taxonomy" id="34290"/>
    <lineage>
        <taxon>Eukaryota</taxon>
        <taxon>Viridiplantae</taxon>
        <taxon>Streptophyta</taxon>
        <taxon>Embryophyta</taxon>
        <taxon>Tracheophyta</taxon>
        <taxon>Spermatophyta</taxon>
        <taxon>Magnoliopsida</taxon>
        <taxon>eudicotyledons</taxon>
        <taxon>Gunneridae</taxon>
        <taxon>Pentapetalae</taxon>
        <taxon>rosids</taxon>
        <taxon>malvids</taxon>
        <taxon>Malvales</taxon>
        <taxon>Malvaceae</taxon>
        <taxon>Malvoideae</taxon>
        <taxon>Gossypium</taxon>
    </lineage>
</organism>
<dbReference type="Proteomes" id="UP000593577">
    <property type="component" value="Unassembled WGS sequence"/>
</dbReference>
<name>A0A7J8XYZ2_GOSAI</name>
<gene>
    <name evidence="2" type="ORF">Goari_009605</name>
</gene>
<dbReference type="EMBL" id="JABFAA010000009">
    <property type="protein sequence ID" value="MBA0692014.1"/>
    <property type="molecule type" value="Genomic_DNA"/>
</dbReference>
<reference evidence="2 3" key="1">
    <citation type="journal article" date="2019" name="Genome Biol. Evol.">
        <title>Insights into the evolution of the New World diploid cottons (Gossypium, subgenus Houzingenia) based on genome sequencing.</title>
        <authorList>
            <person name="Grover C.E."/>
            <person name="Arick M.A. 2nd"/>
            <person name="Thrash A."/>
            <person name="Conover J.L."/>
            <person name="Sanders W.S."/>
            <person name="Peterson D.G."/>
            <person name="Frelichowski J.E."/>
            <person name="Scheffler J.A."/>
            <person name="Scheffler B.E."/>
            <person name="Wendel J.F."/>
        </authorList>
    </citation>
    <scope>NUCLEOTIDE SEQUENCE [LARGE SCALE GENOMIC DNA]</scope>
    <source>
        <strain evidence="2">185</strain>
        <tissue evidence="2">Leaf</tissue>
    </source>
</reference>
<feature type="transmembrane region" description="Helical" evidence="1">
    <location>
        <begin position="37"/>
        <end position="58"/>
    </location>
</feature>
<proteinExistence type="predicted"/>
<protein>
    <submittedName>
        <fullName evidence="2">Uncharacterized protein</fullName>
    </submittedName>
</protein>
<evidence type="ECO:0000313" key="2">
    <source>
        <dbReference type="EMBL" id="MBA0692014.1"/>
    </source>
</evidence>
<keyword evidence="1" id="KW-1133">Transmembrane helix</keyword>
<evidence type="ECO:0000313" key="3">
    <source>
        <dbReference type="Proteomes" id="UP000593577"/>
    </source>
</evidence>